<name>A0A0R0AM20_9GAMM</name>
<comment type="caution">
    <text evidence="2">The sequence shown here is derived from an EMBL/GenBank/DDBJ whole genome shotgun (WGS) entry which is preliminary data.</text>
</comment>
<evidence type="ECO:0000313" key="3">
    <source>
        <dbReference type="Proteomes" id="UP000051802"/>
    </source>
</evidence>
<dbReference type="EMBL" id="LLXU01000057">
    <property type="protein sequence ID" value="KRG46255.1"/>
    <property type="molecule type" value="Genomic_DNA"/>
</dbReference>
<dbReference type="STRING" id="676599.ARC20_05905"/>
<dbReference type="RefSeq" id="WP_057645190.1">
    <property type="nucleotide sequence ID" value="NZ_LLXU01000057.1"/>
</dbReference>
<evidence type="ECO:0000259" key="1">
    <source>
        <dbReference type="Pfam" id="PF13761"/>
    </source>
</evidence>
<protein>
    <recommendedName>
        <fullName evidence="1">DUF4166 domain-containing protein</fullName>
    </recommendedName>
</protein>
<organism evidence="2 3">
    <name type="scientific">Stenotrophomonas panacihumi</name>
    <dbReference type="NCBI Taxonomy" id="676599"/>
    <lineage>
        <taxon>Bacteria</taxon>
        <taxon>Pseudomonadati</taxon>
        <taxon>Pseudomonadota</taxon>
        <taxon>Gammaproteobacteria</taxon>
        <taxon>Lysobacterales</taxon>
        <taxon>Lysobacteraceae</taxon>
        <taxon>Stenotrophomonas</taxon>
    </lineage>
</organism>
<gene>
    <name evidence="2" type="ORF">ARC20_05905</name>
</gene>
<dbReference type="OrthoDB" id="528778at2"/>
<dbReference type="Pfam" id="PF13761">
    <property type="entry name" value="DUF4166"/>
    <property type="match status" value="1"/>
</dbReference>
<evidence type="ECO:0000313" key="2">
    <source>
        <dbReference type="EMBL" id="KRG46255.1"/>
    </source>
</evidence>
<dbReference type="Proteomes" id="UP000051802">
    <property type="component" value="Unassembled WGS sequence"/>
</dbReference>
<sequence>MTPLFARVLGPRFEALAPRVRELHSIPARQTWSGVARITRGRHPLVAPCAWLARLPPTADSVPVQVEFVVDARGEQWLRQFGTHRMPSRLWDEGGLLRERLGALRFEFDLREDAGQIHWRVHRVWAFGVVPLPVRWFGQVRCREREHAGRYEFLVDVAMPLMGPFMTYEGWLEPR</sequence>
<feature type="domain" description="DUF4166" evidence="1">
    <location>
        <begin position="16"/>
        <end position="172"/>
    </location>
</feature>
<dbReference type="InterPro" id="IPR025311">
    <property type="entry name" value="DUF4166"/>
</dbReference>
<dbReference type="AlphaFoldDB" id="A0A0R0AM20"/>
<reference evidence="2 3" key="1">
    <citation type="submission" date="2015-10" db="EMBL/GenBank/DDBJ databases">
        <title>Genome sequencing and analysis of members of genus Stenotrophomonas.</title>
        <authorList>
            <person name="Patil P.P."/>
            <person name="Midha S."/>
            <person name="Patil P.B."/>
        </authorList>
    </citation>
    <scope>NUCLEOTIDE SEQUENCE [LARGE SCALE GENOMIC DNA]</scope>
    <source>
        <strain evidence="2 3">JCM 16536</strain>
    </source>
</reference>
<accession>A0A0R0AM20</accession>
<proteinExistence type="predicted"/>
<keyword evidence="3" id="KW-1185">Reference proteome</keyword>